<dbReference type="Proteomes" id="UP000005306">
    <property type="component" value="Unassembled WGS sequence"/>
</dbReference>
<dbReference type="AlphaFoldDB" id="Q1UZR8"/>
<gene>
    <name evidence="1" type="ORF">PU1002_00335</name>
</gene>
<proteinExistence type="predicted"/>
<evidence type="ECO:0000313" key="1">
    <source>
        <dbReference type="EMBL" id="EAS84123.1"/>
    </source>
</evidence>
<sequence length="38" mass="4555">MKKKKAKKLKTKKPAPNFYGLGKFNYLIFKFLCSRFKL</sequence>
<evidence type="ECO:0000313" key="2">
    <source>
        <dbReference type="Proteomes" id="UP000005306"/>
    </source>
</evidence>
<organism evidence="1 2">
    <name type="scientific">Pelagibacter ubique (strain HTCC1002)</name>
    <dbReference type="NCBI Taxonomy" id="314261"/>
    <lineage>
        <taxon>Bacteria</taxon>
        <taxon>Pseudomonadati</taxon>
        <taxon>Pseudomonadota</taxon>
        <taxon>Alphaproteobacteria</taxon>
        <taxon>Candidatus Pelagibacterales</taxon>
        <taxon>Candidatus Pelagibacteraceae</taxon>
        <taxon>Candidatus Pelagibacter</taxon>
    </lineage>
</organism>
<dbReference type="EMBL" id="AAPV01000002">
    <property type="protein sequence ID" value="EAS84123.1"/>
    <property type="molecule type" value="Genomic_DNA"/>
</dbReference>
<name>Q1UZR8_PELU1</name>
<dbReference type="HOGENOM" id="CLU_3326086_0_0_5"/>
<accession>Q1UZR8</accession>
<comment type="caution">
    <text evidence="1">The sequence shown here is derived from an EMBL/GenBank/DDBJ whole genome shotgun (WGS) entry which is preliminary data.</text>
</comment>
<reference evidence="1 2" key="1">
    <citation type="submission" date="2006-04" db="EMBL/GenBank/DDBJ databases">
        <authorList>
            <person name="Giovannoni S.J."/>
            <person name="Cho J.-C."/>
            <person name="Ferriera S."/>
            <person name="Johnson J."/>
            <person name="Kravitz S."/>
            <person name="Halpern A."/>
            <person name="Remington K."/>
            <person name="Beeson K."/>
            <person name="Tran B."/>
            <person name="Rogers Y.-H."/>
            <person name="Friedman R."/>
            <person name="Venter J.C."/>
        </authorList>
    </citation>
    <scope>NUCLEOTIDE SEQUENCE [LARGE SCALE GENOMIC DNA]</scope>
    <source>
        <strain evidence="1 2">HTCC1002</strain>
    </source>
</reference>
<protein>
    <submittedName>
        <fullName evidence="1">Uncharacterized protein</fullName>
    </submittedName>
</protein>